<dbReference type="InterPro" id="IPR026960">
    <property type="entry name" value="RVT-Znf"/>
</dbReference>
<evidence type="ECO:0000259" key="1">
    <source>
        <dbReference type="Pfam" id="PF13966"/>
    </source>
</evidence>
<protein>
    <recommendedName>
        <fullName evidence="1">Reverse transcriptase zinc-binding domain-containing protein</fullName>
    </recommendedName>
</protein>
<dbReference type="Pfam" id="PF13966">
    <property type="entry name" value="zf-RVT"/>
    <property type="match status" value="1"/>
</dbReference>
<dbReference type="AlphaFoldDB" id="A0AAN9PA06"/>
<accession>A0AAN9PA06</accession>
<gene>
    <name evidence="2" type="ORF">RIF29_04389</name>
</gene>
<proteinExistence type="predicted"/>
<evidence type="ECO:0000313" key="3">
    <source>
        <dbReference type="Proteomes" id="UP001372338"/>
    </source>
</evidence>
<organism evidence="2 3">
    <name type="scientific">Crotalaria pallida</name>
    <name type="common">Smooth rattlebox</name>
    <name type="synonym">Crotalaria striata</name>
    <dbReference type="NCBI Taxonomy" id="3830"/>
    <lineage>
        <taxon>Eukaryota</taxon>
        <taxon>Viridiplantae</taxon>
        <taxon>Streptophyta</taxon>
        <taxon>Embryophyta</taxon>
        <taxon>Tracheophyta</taxon>
        <taxon>Spermatophyta</taxon>
        <taxon>Magnoliopsida</taxon>
        <taxon>eudicotyledons</taxon>
        <taxon>Gunneridae</taxon>
        <taxon>Pentapetalae</taxon>
        <taxon>rosids</taxon>
        <taxon>fabids</taxon>
        <taxon>Fabales</taxon>
        <taxon>Fabaceae</taxon>
        <taxon>Papilionoideae</taxon>
        <taxon>50 kb inversion clade</taxon>
        <taxon>genistoids sensu lato</taxon>
        <taxon>core genistoids</taxon>
        <taxon>Crotalarieae</taxon>
        <taxon>Crotalaria</taxon>
    </lineage>
</organism>
<reference evidence="2 3" key="1">
    <citation type="submission" date="2024-01" db="EMBL/GenBank/DDBJ databases">
        <title>The genomes of 5 underutilized Papilionoideae crops provide insights into root nodulation and disease resistanc.</title>
        <authorList>
            <person name="Yuan L."/>
        </authorList>
    </citation>
    <scope>NUCLEOTIDE SEQUENCE [LARGE SCALE GENOMIC DNA]</scope>
    <source>
        <strain evidence="2">ZHUSHIDOU_FW_LH</strain>
        <tissue evidence="2">Leaf</tissue>
    </source>
</reference>
<feature type="domain" description="Reverse transcriptase zinc-binding" evidence="1">
    <location>
        <begin position="1"/>
        <end position="54"/>
    </location>
</feature>
<dbReference type="EMBL" id="JAYWIO010000001">
    <property type="protein sequence ID" value="KAK7290162.1"/>
    <property type="molecule type" value="Genomic_DNA"/>
</dbReference>
<dbReference type="Proteomes" id="UP001372338">
    <property type="component" value="Unassembled WGS sequence"/>
</dbReference>
<keyword evidence="3" id="KW-1185">Reference proteome</keyword>
<name>A0AAN9PA06_CROPI</name>
<evidence type="ECO:0000313" key="2">
    <source>
        <dbReference type="EMBL" id="KAK7290162.1"/>
    </source>
</evidence>
<sequence length="183" mass="20542">MKIFFWRVIKNILPTKDNLLRKKVPLSPICSGCHEEFESVQHALFQCDFAKRVWELLDLKQIRDGGVRRNPKEWFEDMIQSKSKENVRFSVVVLWCLWNARNSRDFQSKYKTAEEVSYEVGSELEPPPAAVYLSSNGAFSVDEGKGGSGYVICSAGGQFLAGGGESNAFPPSPQYQEALAGQV</sequence>
<comment type="caution">
    <text evidence="2">The sequence shown here is derived from an EMBL/GenBank/DDBJ whole genome shotgun (WGS) entry which is preliminary data.</text>
</comment>